<gene>
    <name evidence="1" type="ORF">K435DRAFT_610090</name>
</gene>
<proteinExistence type="predicted"/>
<dbReference type="EMBL" id="ML179059">
    <property type="protein sequence ID" value="THV04209.1"/>
    <property type="molecule type" value="Genomic_DNA"/>
</dbReference>
<dbReference type="Proteomes" id="UP000297245">
    <property type="component" value="Unassembled WGS sequence"/>
</dbReference>
<name>A0A4S8MNT5_DENBC</name>
<reference evidence="1 2" key="1">
    <citation type="journal article" date="2019" name="Nat. Ecol. Evol.">
        <title>Megaphylogeny resolves global patterns of mushroom evolution.</title>
        <authorList>
            <person name="Varga T."/>
            <person name="Krizsan K."/>
            <person name="Foldi C."/>
            <person name="Dima B."/>
            <person name="Sanchez-Garcia M."/>
            <person name="Sanchez-Ramirez S."/>
            <person name="Szollosi G.J."/>
            <person name="Szarkandi J.G."/>
            <person name="Papp V."/>
            <person name="Albert L."/>
            <person name="Andreopoulos W."/>
            <person name="Angelini C."/>
            <person name="Antonin V."/>
            <person name="Barry K.W."/>
            <person name="Bougher N.L."/>
            <person name="Buchanan P."/>
            <person name="Buyck B."/>
            <person name="Bense V."/>
            <person name="Catcheside P."/>
            <person name="Chovatia M."/>
            <person name="Cooper J."/>
            <person name="Damon W."/>
            <person name="Desjardin D."/>
            <person name="Finy P."/>
            <person name="Geml J."/>
            <person name="Haridas S."/>
            <person name="Hughes K."/>
            <person name="Justo A."/>
            <person name="Karasinski D."/>
            <person name="Kautmanova I."/>
            <person name="Kiss B."/>
            <person name="Kocsube S."/>
            <person name="Kotiranta H."/>
            <person name="LaButti K.M."/>
            <person name="Lechner B.E."/>
            <person name="Liimatainen K."/>
            <person name="Lipzen A."/>
            <person name="Lukacs Z."/>
            <person name="Mihaltcheva S."/>
            <person name="Morgado L.N."/>
            <person name="Niskanen T."/>
            <person name="Noordeloos M.E."/>
            <person name="Ohm R.A."/>
            <person name="Ortiz-Santana B."/>
            <person name="Ovrebo C."/>
            <person name="Racz N."/>
            <person name="Riley R."/>
            <person name="Savchenko A."/>
            <person name="Shiryaev A."/>
            <person name="Soop K."/>
            <person name="Spirin V."/>
            <person name="Szebenyi C."/>
            <person name="Tomsovsky M."/>
            <person name="Tulloss R.E."/>
            <person name="Uehling J."/>
            <person name="Grigoriev I.V."/>
            <person name="Vagvolgyi C."/>
            <person name="Papp T."/>
            <person name="Martin F.M."/>
            <person name="Miettinen O."/>
            <person name="Hibbett D.S."/>
            <person name="Nagy L.G."/>
        </authorList>
    </citation>
    <scope>NUCLEOTIDE SEQUENCE [LARGE SCALE GENOMIC DNA]</scope>
    <source>
        <strain evidence="1 2">CBS 962.96</strain>
    </source>
</reference>
<evidence type="ECO:0000313" key="1">
    <source>
        <dbReference type="EMBL" id="THV04209.1"/>
    </source>
</evidence>
<sequence>IRMAVGLMHGHAHNQICQLSTASGAYISGVGIEDLEGCERFFSKLNSLAAKTRYQRHFH</sequence>
<accession>A0A4S8MNT5</accession>
<dbReference type="AlphaFoldDB" id="A0A4S8MNT5"/>
<dbReference type="InterPro" id="IPR040521">
    <property type="entry name" value="KDZ"/>
</dbReference>
<evidence type="ECO:0000313" key="2">
    <source>
        <dbReference type="Proteomes" id="UP000297245"/>
    </source>
</evidence>
<keyword evidence="2" id="KW-1185">Reference proteome</keyword>
<protein>
    <submittedName>
        <fullName evidence="1">Uncharacterized protein</fullName>
    </submittedName>
</protein>
<organism evidence="1 2">
    <name type="scientific">Dendrothele bispora (strain CBS 962.96)</name>
    <dbReference type="NCBI Taxonomy" id="1314807"/>
    <lineage>
        <taxon>Eukaryota</taxon>
        <taxon>Fungi</taxon>
        <taxon>Dikarya</taxon>
        <taxon>Basidiomycota</taxon>
        <taxon>Agaricomycotina</taxon>
        <taxon>Agaricomycetes</taxon>
        <taxon>Agaricomycetidae</taxon>
        <taxon>Agaricales</taxon>
        <taxon>Agaricales incertae sedis</taxon>
        <taxon>Dendrothele</taxon>
    </lineage>
</organism>
<feature type="non-terminal residue" evidence="1">
    <location>
        <position position="1"/>
    </location>
</feature>
<dbReference type="Pfam" id="PF18758">
    <property type="entry name" value="KDZ"/>
    <property type="match status" value="1"/>
</dbReference>
<dbReference type="OrthoDB" id="3251205at2759"/>
<feature type="non-terminal residue" evidence="1">
    <location>
        <position position="59"/>
    </location>
</feature>